<dbReference type="PANTHER" id="PTHR37310:SF1">
    <property type="entry name" value="CYTOPLASMIC PROTEIN"/>
    <property type="match status" value="1"/>
</dbReference>
<protein>
    <submittedName>
        <fullName evidence="1">Ferredoxin</fullName>
    </submittedName>
</protein>
<accession>A0ABY6EBM8</accession>
<organism evidence="1 2">
    <name type="scientific">Streptomyces cynarae</name>
    <dbReference type="NCBI Taxonomy" id="2981134"/>
    <lineage>
        <taxon>Bacteria</taxon>
        <taxon>Bacillati</taxon>
        <taxon>Actinomycetota</taxon>
        <taxon>Actinomycetes</taxon>
        <taxon>Kitasatosporales</taxon>
        <taxon>Streptomycetaceae</taxon>
        <taxon>Streptomyces</taxon>
    </lineage>
</organism>
<sequence>MTATTSHTISQQDPIRFLEDRFACAQACTECARACALRASLAEPGGTRGQERLRRKGIMCAEVCDATCRVLSAYGSQDEDDIRGQVTWCRAVCLDTAHVFDADPGGEEAARACREAARACSDFLQTLG</sequence>
<dbReference type="Gene3D" id="1.20.1270.360">
    <property type="match status" value="1"/>
</dbReference>
<dbReference type="PANTHER" id="PTHR37310">
    <property type="entry name" value="CYTOPLASMIC PROTEIN-RELATED"/>
    <property type="match status" value="1"/>
</dbReference>
<evidence type="ECO:0000313" key="1">
    <source>
        <dbReference type="EMBL" id="UXY23642.1"/>
    </source>
</evidence>
<dbReference type="Pfam" id="PF03860">
    <property type="entry name" value="Csp"/>
    <property type="match status" value="1"/>
</dbReference>
<reference evidence="1" key="1">
    <citation type="submission" date="2022-10" db="EMBL/GenBank/DDBJ databases">
        <authorList>
            <person name="Mo P."/>
        </authorList>
    </citation>
    <scope>NUCLEOTIDE SEQUENCE</scope>
    <source>
        <strain evidence="1">HUAS 13-4</strain>
    </source>
</reference>
<dbReference type="RefSeq" id="WP_263233829.1">
    <property type="nucleotide sequence ID" value="NZ_CP106793.1"/>
</dbReference>
<proteinExistence type="predicted"/>
<gene>
    <name evidence="1" type="ORF">N8I84_36835</name>
</gene>
<dbReference type="InterPro" id="IPR005560">
    <property type="entry name" value="Csp_YhjQ"/>
</dbReference>
<dbReference type="EMBL" id="CP106793">
    <property type="protein sequence ID" value="UXY23642.1"/>
    <property type="molecule type" value="Genomic_DNA"/>
</dbReference>
<name>A0ABY6EBM8_9ACTN</name>
<evidence type="ECO:0000313" key="2">
    <source>
        <dbReference type="Proteomes" id="UP001061298"/>
    </source>
</evidence>
<dbReference type="Proteomes" id="UP001061298">
    <property type="component" value="Chromosome"/>
</dbReference>
<keyword evidence="2" id="KW-1185">Reference proteome</keyword>